<dbReference type="EMBL" id="MBTG01000056">
    <property type="protein sequence ID" value="OPH47644.1"/>
    <property type="molecule type" value="Genomic_DNA"/>
</dbReference>
<keyword evidence="1" id="KW-1133">Transmembrane helix</keyword>
<dbReference type="Proteomes" id="UP000190626">
    <property type="component" value="Unassembled WGS sequence"/>
</dbReference>
<feature type="transmembrane region" description="Helical" evidence="1">
    <location>
        <begin position="39"/>
        <end position="55"/>
    </location>
</feature>
<evidence type="ECO:0000313" key="3">
    <source>
        <dbReference type="Proteomes" id="UP000190626"/>
    </source>
</evidence>
<keyword evidence="1" id="KW-0812">Transmembrane</keyword>
<gene>
    <name evidence="2" type="ORF">BC351_10670</name>
</gene>
<evidence type="ECO:0000256" key="1">
    <source>
        <dbReference type="SAM" id="Phobius"/>
    </source>
</evidence>
<accession>A0A1V4H8U8</accession>
<reference evidence="3" key="1">
    <citation type="submission" date="2016-07" db="EMBL/GenBank/DDBJ databases">
        <authorList>
            <person name="Florea S."/>
            <person name="Webb J.S."/>
            <person name="Jaromczyk J."/>
            <person name="Schardl C.L."/>
        </authorList>
    </citation>
    <scope>NUCLEOTIDE SEQUENCE [LARGE SCALE GENOMIC DNA]</scope>
    <source>
        <strain evidence="3">CY1</strain>
    </source>
</reference>
<keyword evidence="1" id="KW-0472">Membrane</keyword>
<proteinExistence type="predicted"/>
<evidence type="ECO:0000313" key="2">
    <source>
        <dbReference type="EMBL" id="OPH47644.1"/>
    </source>
</evidence>
<keyword evidence="3" id="KW-1185">Reference proteome</keyword>
<feature type="transmembrane region" description="Helical" evidence="1">
    <location>
        <begin position="91"/>
        <end position="110"/>
    </location>
</feature>
<feature type="transmembrane region" description="Helical" evidence="1">
    <location>
        <begin position="173"/>
        <end position="194"/>
    </location>
</feature>
<sequence>MLNRIKRIFVNKEINHLFGIMLLLLSAELASNANVYFNVIPLVAVCTLIWSLFRFSFTCTKFVFSLVTLHYSFYILGKISIKYQQHDVNKFIVLTFSVFVLYIVFLNILFRTRKATILIKFAFYILIAFFTFAIAFNIGPFDLGIDCNEKATYELFQKCKKSFSQFDLLKANLINVLVIGISIFEAISNGFDFFKKNKTQNIAE</sequence>
<dbReference type="AlphaFoldDB" id="A0A1V4H8U8"/>
<comment type="caution">
    <text evidence="2">The sequence shown here is derived from an EMBL/GenBank/DDBJ whole genome shotgun (WGS) entry which is preliminary data.</text>
</comment>
<feature type="transmembrane region" description="Helical" evidence="1">
    <location>
        <begin position="62"/>
        <end position="79"/>
    </location>
</feature>
<dbReference type="STRING" id="1469647.BC351_10670"/>
<protein>
    <submittedName>
        <fullName evidence="2">Uncharacterized protein</fullName>
    </submittedName>
</protein>
<feature type="transmembrane region" description="Helical" evidence="1">
    <location>
        <begin position="117"/>
        <end position="136"/>
    </location>
</feature>
<name>A0A1V4H8U8_9BACL</name>
<organism evidence="2 3">
    <name type="scientific">Paenibacillus ferrarius</name>
    <dbReference type="NCBI Taxonomy" id="1469647"/>
    <lineage>
        <taxon>Bacteria</taxon>
        <taxon>Bacillati</taxon>
        <taxon>Bacillota</taxon>
        <taxon>Bacilli</taxon>
        <taxon>Bacillales</taxon>
        <taxon>Paenibacillaceae</taxon>
        <taxon>Paenibacillus</taxon>
    </lineage>
</organism>